<accession>A0ABQ9N6R6</accession>
<comment type="caution">
    <text evidence="12">The sequence shown here is derived from an EMBL/GenBank/DDBJ whole genome shotgun (WGS) entry which is preliminary data.</text>
</comment>
<dbReference type="PROSITE" id="PS00086">
    <property type="entry name" value="CYTOCHROME_P450"/>
    <property type="match status" value="1"/>
</dbReference>
<evidence type="ECO:0000256" key="10">
    <source>
        <dbReference type="ARBA" id="ARBA00023136"/>
    </source>
</evidence>
<dbReference type="SUPFAM" id="SSF48264">
    <property type="entry name" value="Cytochrome P450"/>
    <property type="match status" value="1"/>
</dbReference>
<evidence type="ECO:0000256" key="1">
    <source>
        <dbReference type="ARBA" id="ARBA00004167"/>
    </source>
</evidence>
<keyword evidence="4" id="KW-0812">Transmembrane</keyword>
<organism evidence="12 13">
    <name type="scientific">Hevea brasiliensis</name>
    <name type="common">Para rubber tree</name>
    <name type="synonym">Siphonia brasiliensis</name>
    <dbReference type="NCBI Taxonomy" id="3981"/>
    <lineage>
        <taxon>Eukaryota</taxon>
        <taxon>Viridiplantae</taxon>
        <taxon>Streptophyta</taxon>
        <taxon>Embryophyta</taxon>
        <taxon>Tracheophyta</taxon>
        <taxon>Spermatophyta</taxon>
        <taxon>Magnoliopsida</taxon>
        <taxon>eudicotyledons</taxon>
        <taxon>Gunneridae</taxon>
        <taxon>Pentapetalae</taxon>
        <taxon>rosids</taxon>
        <taxon>fabids</taxon>
        <taxon>Malpighiales</taxon>
        <taxon>Euphorbiaceae</taxon>
        <taxon>Crotonoideae</taxon>
        <taxon>Micrandreae</taxon>
        <taxon>Hevea</taxon>
    </lineage>
</organism>
<keyword evidence="9 11" id="KW-0503">Monooxygenase</keyword>
<dbReference type="InterPro" id="IPR001128">
    <property type="entry name" value="Cyt_P450"/>
</dbReference>
<dbReference type="InterPro" id="IPR036396">
    <property type="entry name" value="Cyt_P450_sf"/>
</dbReference>
<dbReference type="InterPro" id="IPR017972">
    <property type="entry name" value="Cyt_P450_CS"/>
</dbReference>
<evidence type="ECO:0000256" key="8">
    <source>
        <dbReference type="ARBA" id="ARBA00023004"/>
    </source>
</evidence>
<evidence type="ECO:0000313" key="12">
    <source>
        <dbReference type="EMBL" id="KAJ9187961.1"/>
    </source>
</evidence>
<evidence type="ECO:0000313" key="13">
    <source>
        <dbReference type="Proteomes" id="UP001174677"/>
    </source>
</evidence>
<dbReference type="Pfam" id="PF00067">
    <property type="entry name" value="p450"/>
    <property type="match status" value="1"/>
</dbReference>
<dbReference type="Gene3D" id="1.10.630.10">
    <property type="entry name" value="Cytochrome P450"/>
    <property type="match status" value="1"/>
</dbReference>
<dbReference type="PRINTS" id="PR00385">
    <property type="entry name" value="P450"/>
</dbReference>
<evidence type="ECO:0000256" key="11">
    <source>
        <dbReference type="RuleBase" id="RU000461"/>
    </source>
</evidence>
<dbReference type="PRINTS" id="PR00463">
    <property type="entry name" value="EP450I"/>
</dbReference>
<dbReference type="PANTHER" id="PTHR24282:SF135">
    <property type="entry name" value="CYTOCHROME P450 709B2"/>
    <property type="match status" value="1"/>
</dbReference>
<evidence type="ECO:0000256" key="6">
    <source>
        <dbReference type="ARBA" id="ARBA00022989"/>
    </source>
</evidence>
<keyword evidence="13" id="KW-1185">Reference proteome</keyword>
<keyword evidence="3 11" id="KW-0349">Heme</keyword>
<comment type="subcellular location">
    <subcellularLocation>
        <location evidence="1">Membrane</location>
        <topology evidence="1">Single-pass membrane protein</topology>
    </subcellularLocation>
</comment>
<reference evidence="12" key="1">
    <citation type="journal article" date="2023" name="Plant Biotechnol. J.">
        <title>Chromosome-level wild Hevea brasiliensis genome provides new tools for genomic-assisted breeding and valuable loci to elevate rubber yield.</title>
        <authorList>
            <person name="Cheng H."/>
            <person name="Song X."/>
            <person name="Hu Y."/>
            <person name="Wu T."/>
            <person name="Yang Q."/>
            <person name="An Z."/>
            <person name="Feng S."/>
            <person name="Deng Z."/>
            <person name="Wu W."/>
            <person name="Zeng X."/>
            <person name="Tu M."/>
            <person name="Wang X."/>
            <person name="Huang H."/>
        </authorList>
    </citation>
    <scope>NUCLEOTIDE SEQUENCE</scope>
    <source>
        <strain evidence="12">MT/VB/25A 57/8</strain>
    </source>
</reference>
<dbReference type="EMBL" id="JARPOI010000002">
    <property type="protein sequence ID" value="KAJ9187961.1"/>
    <property type="molecule type" value="Genomic_DNA"/>
</dbReference>
<evidence type="ECO:0000256" key="9">
    <source>
        <dbReference type="ARBA" id="ARBA00023033"/>
    </source>
</evidence>
<evidence type="ECO:0000256" key="2">
    <source>
        <dbReference type="ARBA" id="ARBA00010617"/>
    </source>
</evidence>
<protein>
    <recommendedName>
        <fullName evidence="14">Cytochrome P450</fullName>
    </recommendedName>
</protein>
<dbReference type="Proteomes" id="UP001174677">
    <property type="component" value="Chromosome 2"/>
</dbReference>
<evidence type="ECO:0008006" key="14">
    <source>
        <dbReference type="Google" id="ProtNLM"/>
    </source>
</evidence>
<dbReference type="PANTHER" id="PTHR24282">
    <property type="entry name" value="CYTOCHROME P450 FAMILY MEMBER"/>
    <property type="match status" value="1"/>
</dbReference>
<keyword evidence="7 11" id="KW-0560">Oxidoreductase</keyword>
<keyword evidence="5 11" id="KW-0479">Metal-binding</keyword>
<evidence type="ECO:0000256" key="4">
    <source>
        <dbReference type="ARBA" id="ARBA00022692"/>
    </source>
</evidence>
<proteinExistence type="inferred from homology"/>
<sequence>MGYVGVVLVGLVIVVVIRKIWQVFKIVVWRPYVLTKTFEKQGIRGPSYKLLHGSLEEIKELKKLATETVLDTNSNDITRRILPHYHKWSSQYGDTLLYWHGTQPRITITNPELAKQILSNKFGFYEKPKSRPSIRYLTGYGLILVQGLDWVRHRRVLNPAFSIDKLKIMIKKMAECTISMLDEWKNLAGVAADQRIKIEMNGNFQKLTADIIAHTAFGSSYMEGREAFKALRELQKCCVASITDIFIPGSQYLPTPSNIQMWKLNRKLENSLKGIIESRMRAKARTDGCYGDDLLGIMIESSETIADDTKITSKLNMKEIMENCKSFFFAGHETTSNLLTWTVFLLSIHTEWQERLREEVLKECGMGIPDADMLAKLKLVNMVLLEALRLYCPVIMLLRKTSEDMKLGNLLIPKETCITIPIIKIHRSKEYWGEDANEFNPIRFANGVSKAGKHPNALLAFSIGPRVCIGQNFAMLEAKTVLALILQRFSLSLSPEYKHAPVDFLTLHPQYGLPINVKSLLF</sequence>
<evidence type="ECO:0000256" key="7">
    <source>
        <dbReference type="ARBA" id="ARBA00023002"/>
    </source>
</evidence>
<name>A0ABQ9N6R6_HEVBR</name>
<keyword evidence="10" id="KW-0472">Membrane</keyword>
<evidence type="ECO:0000256" key="3">
    <source>
        <dbReference type="ARBA" id="ARBA00022617"/>
    </source>
</evidence>
<gene>
    <name evidence="12" type="ORF">P3X46_003368</name>
</gene>
<dbReference type="InterPro" id="IPR002401">
    <property type="entry name" value="Cyt_P450_E_grp-I"/>
</dbReference>
<keyword evidence="8 11" id="KW-0408">Iron</keyword>
<keyword evidence="6" id="KW-1133">Transmembrane helix</keyword>
<dbReference type="InterPro" id="IPR050665">
    <property type="entry name" value="Cytochrome_P450_Monooxygen"/>
</dbReference>
<evidence type="ECO:0000256" key="5">
    <source>
        <dbReference type="ARBA" id="ARBA00022723"/>
    </source>
</evidence>
<comment type="similarity">
    <text evidence="2 11">Belongs to the cytochrome P450 family.</text>
</comment>